<evidence type="ECO:0000256" key="4">
    <source>
        <dbReference type="ARBA" id="ARBA00022692"/>
    </source>
</evidence>
<dbReference type="CDD" id="cd14066">
    <property type="entry name" value="STKc_IRAK"/>
    <property type="match status" value="1"/>
</dbReference>
<evidence type="ECO:0000256" key="11">
    <source>
        <dbReference type="ARBA" id="ARBA00023136"/>
    </source>
</evidence>
<feature type="domain" description="Gnk2-homologous" evidence="18">
    <location>
        <begin position="30"/>
        <end position="127"/>
    </location>
</feature>
<dbReference type="InterPro" id="IPR017441">
    <property type="entry name" value="Protein_kinase_ATP_BS"/>
</dbReference>
<dbReference type="Gene3D" id="3.30.200.20">
    <property type="entry name" value="Phosphorylase Kinase, domain 1"/>
    <property type="match status" value="1"/>
</dbReference>
<dbReference type="STRING" id="35608.A0A2U1M2N3"/>
<keyword evidence="19" id="KW-0430">Lectin</keyword>
<dbReference type="PROSITE" id="PS51473">
    <property type="entry name" value="GNK2"/>
    <property type="match status" value="2"/>
</dbReference>
<dbReference type="SUPFAM" id="SSF56112">
    <property type="entry name" value="Protein kinase-like (PK-like)"/>
    <property type="match status" value="1"/>
</dbReference>
<evidence type="ECO:0000256" key="5">
    <source>
        <dbReference type="ARBA" id="ARBA00022729"/>
    </source>
</evidence>
<evidence type="ECO:0000259" key="17">
    <source>
        <dbReference type="PROSITE" id="PS50011"/>
    </source>
</evidence>
<dbReference type="PROSITE" id="PS50011">
    <property type="entry name" value="PROTEIN_KINASE_DOM"/>
    <property type="match status" value="1"/>
</dbReference>
<name>A0A2U1M2N3_ARTAN</name>
<evidence type="ECO:0000256" key="8">
    <source>
        <dbReference type="ARBA" id="ARBA00022777"/>
    </source>
</evidence>
<dbReference type="Pfam" id="PF01657">
    <property type="entry name" value="Stress-antifung"/>
    <property type="match status" value="2"/>
</dbReference>
<keyword evidence="3" id="KW-0808">Transferase</keyword>
<keyword evidence="20" id="KW-1185">Reference proteome</keyword>
<keyword evidence="10 15" id="KW-1133">Transmembrane helix</keyword>
<feature type="signal peptide" evidence="16">
    <location>
        <begin position="1"/>
        <end position="26"/>
    </location>
</feature>
<feature type="transmembrane region" description="Helical" evidence="15">
    <location>
        <begin position="251"/>
        <end position="274"/>
    </location>
</feature>
<evidence type="ECO:0000256" key="2">
    <source>
        <dbReference type="ARBA" id="ARBA00022527"/>
    </source>
</evidence>
<sequence>MRGSAHMLYVFIGLAVILLVVDRSQGDPRSQIISLTCQRQLENNDTTFIPNFVESVEKIVTQIRTSHGGTAVTDGTYVLAECFGDLSTDDCYACNTKARANLPTCFPNKGAQIFLDGCFMRTQDYNFFQEYRGSNDTAICGNITSSRVFEDSVRETISDVVRVAPKKKHYFARDAILSDTANESVYVLADCWDTLNESSCTECLNSAFESMVKCFPWSEGRALHTGCFIRYSNTEFLNPKPTRGKNVGKTVALVISVCVIAILLLASVIICYAWKRRSKLKREQGSDDTNLLELVKSSSLNFKYSTIEKATRYFSEANKLGQGGFGSVYKGVLQDGREVAVKRLFFNHRHRAADFYNEVNIISSVDHPNLVKLVGFSCLGPDSILIYEYLPNKSLDQFIFDAVKGKELNWEKRFDIIVGTAEGLVYLHENSKTRIIHRDIKAANILLDSGLHAKIADFGLARSYEEDKNHISTGIAGTLGYMAPEYIVHGQLTEKVDVYSFGVLILEMVTGKPNRTIYTSDDTRNLLSIVWEHFKNGSVEELFDPNLMLHNDADDNIKKDIQSVVHIGFLCTQEIPSLRPTMSMALQMLSNNIKPLPYPTNPPFIYQNDLQFKDFSAAYASVSTVSHSSFDPR</sequence>
<keyword evidence="8" id="KW-0418">Kinase</keyword>
<protein>
    <submittedName>
        <fullName evidence="19">Concanavalin A-like lectin/glucanase, subgroup</fullName>
    </submittedName>
</protein>
<evidence type="ECO:0000313" key="19">
    <source>
        <dbReference type="EMBL" id="PWA55513.1"/>
    </source>
</evidence>
<keyword evidence="13" id="KW-0325">Glycoprotein</keyword>
<dbReference type="GO" id="GO:0004674">
    <property type="term" value="F:protein serine/threonine kinase activity"/>
    <property type="evidence" value="ECO:0007669"/>
    <property type="project" value="UniProtKB-KW"/>
</dbReference>
<feature type="domain" description="Protein kinase" evidence="17">
    <location>
        <begin position="314"/>
        <end position="605"/>
    </location>
</feature>
<evidence type="ECO:0000256" key="12">
    <source>
        <dbReference type="ARBA" id="ARBA00023170"/>
    </source>
</evidence>
<dbReference type="Proteomes" id="UP000245207">
    <property type="component" value="Unassembled WGS sequence"/>
</dbReference>
<dbReference type="EMBL" id="PKPP01006736">
    <property type="protein sequence ID" value="PWA55513.1"/>
    <property type="molecule type" value="Genomic_DNA"/>
</dbReference>
<evidence type="ECO:0000256" key="6">
    <source>
        <dbReference type="ARBA" id="ARBA00022737"/>
    </source>
</evidence>
<dbReference type="Gene3D" id="3.30.430.20">
    <property type="entry name" value="Gnk2 domain, C-X8-C-X2-C motif"/>
    <property type="match status" value="2"/>
</dbReference>
<evidence type="ECO:0000256" key="3">
    <source>
        <dbReference type="ARBA" id="ARBA00022679"/>
    </source>
</evidence>
<dbReference type="InterPro" id="IPR008271">
    <property type="entry name" value="Ser/Thr_kinase_AS"/>
</dbReference>
<comment type="caution">
    <text evidence="19">The sequence shown here is derived from an EMBL/GenBank/DDBJ whole genome shotgun (WGS) entry which is preliminary data.</text>
</comment>
<dbReference type="FunFam" id="3.30.200.20:FF:001208">
    <property type="entry name" value="Putative DUF26-domain receptor-like protein kinase family protein"/>
    <property type="match status" value="1"/>
</dbReference>
<feature type="binding site" evidence="14">
    <location>
        <position position="342"/>
    </location>
    <ligand>
        <name>ATP</name>
        <dbReference type="ChEBI" id="CHEBI:30616"/>
    </ligand>
</feature>
<evidence type="ECO:0000256" key="10">
    <source>
        <dbReference type="ARBA" id="ARBA00022989"/>
    </source>
</evidence>
<evidence type="ECO:0000256" key="14">
    <source>
        <dbReference type="PROSITE-ProRule" id="PRU10141"/>
    </source>
</evidence>
<evidence type="ECO:0000256" key="9">
    <source>
        <dbReference type="ARBA" id="ARBA00022840"/>
    </source>
</evidence>
<evidence type="ECO:0000256" key="7">
    <source>
        <dbReference type="ARBA" id="ARBA00022741"/>
    </source>
</evidence>
<dbReference type="GO" id="GO:0030246">
    <property type="term" value="F:carbohydrate binding"/>
    <property type="evidence" value="ECO:0007669"/>
    <property type="project" value="UniProtKB-KW"/>
</dbReference>
<dbReference type="InterPro" id="IPR052059">
    <property type="entry name" value="CR_Ser/Thr_kinase"/>
</dbReference>
<comment type="subcellular location">
    <subcellularLocation>
        <location evidence="1">Membrane</location>
        <topology evidence="1">Single-pass membrane protein</topology>
    </subcellularLocation>
</comment>
<evidence type="ECO:0000256" key="16">
    <source>
        <dbReference type="SAM" id="SignalP"/>
    </source>
</evidence>
<keyword evidence="5 16" id="KW-0732">Signal</keyword>
<dbReference type="Gene3D" id="1.10.510.10">
    <property type="entry name" value="Transferase(Phosphotransferase) domain 1"/>
    <property type="match status" value="1"/>
</dbReference>
<dbReference type="InterPro" id="IPR002902">
    <property type="entry name" value="GNK2"/>
</dbReference>
<keyword evidence="9 14" id="KW-0067">ATP-binding</keyword>
<dbReference type="AlphaFoldDB" id="A0A2U1M2N3"/>
<dbReference type="SMART" id="SM00220">
    <property type="entry name" value="S_TKc"/>
    <property type="match status" value="1"/>
</dbReference>
<dbReference type="PROSITE" id="PS00108">
    <property type="entry name" value="PROTEIN_KINASE_ST"/>
    <property type="match status" value="1"/>
</dbReference>
<dbReference type="InterPro" id="IPR000719">
    <property type="entry name" value="Prot_kinase_dom"/>
</dbReference>
<evidence type="ECO:0000256" key="13">
    <source>
        <dbReference type="ARBA" id="ARBA00023180"/>
    </source>
</evidence>
<proteinExistence type="predicted"/>
<evidence type="ECO:0000259" key="18">
    <source>
        <dbReference type="PROSITE" id="PS51473"/>
    </source>
</evidence>
<dbReference type="OrthoDB" id="1908121at2759"/>
<organism evidence="19 20">
    <name type="scientific">Artemisia annua</name>
    <name type="common">Sweet wormwood</name>
    <dbReference type="NCBI Taxonomy" id="35608"/>
    <lineage>
        <taxon>Eukaryota</taxon>
        <taxon>Viridiplantae</taxon>
        <taxon>Streptophyta</taxon>
        <taxon>Embryophyta</taxon>
        <taxon>Tracheophyta</taxon>
        <taxon>Spermatophyta</taxon>
        <taxon>Magnoliopsida</taxon>
        <taxon>eudicotyledons</taxon>
        <taxon>Gunneridae</taxon>
        <taxon>Pentapetalae</taxon>
        <taxon>asterids</taxon>
        <taxon>campanulids</taxon>
        <taxon>Asterales</taxon>
        <taxon>Asteraceae</taxon>
        <taxon>Asteroideae</taxon>
        <taxon>Anthemideae</taxon>
        <taxon>Artemisiinae</taxon>
        <taxon>Artemisia</taxon>
    </lineage>
</organism>
<dbReference type="PROSITE" id="PS00107">
    <property type="entry name" value="PROTEIN_KINASE_ATP"/>
    <property type="match status" value="1"/>
</dbReference>
<keyword evidence="7 14" id="KW-0547">Nucleotide-binding</keyword>
<keyword evidence="4 15" id="KW-0812">Transmembrane</keyword>
<gene>
    <name evidence="19" type="ORF">CTI12_AA248670</name>
</gene>
<evidence type="ECO:0000313" key="20">
    <source>
        <dbReference type="Proteomes" id="UP000245207"/>
    </source>
</evidence>
<dbReference type="InterPro" id="IPR038408">
    <property type="entry name" value="GNK2_sf"/>
</dbReference>
<keyword evidence="6" id="KW-0677">Repeat</keyword>
<dbReference type="FunFam" id="3.30.430.20:FF:000015">
    <property type="entry name" value="Cysteine-rich receptor-like protein kinase 3"/>
    <property type="match status" value="1"/>
</dbReference>
<evidence type="ECO:0000256" key="15">
    <source>
        <dbReference type="SAM" id="Phobius"/>
    </source>
</evidence>
<accession>A0A2U1M2N3</accession>
<dbReference type="GO" id="GO:0005524">
    <property type="term" value="F:ATP binding"/>
    <property type="evidence" value="ECO:0007669"/>
    <property type="project" value="UniProtKB-UniRule"/>
</dbReference>
<dbReference type="GO" id="GO:0016020">
    <property type="term" value="C:membrane"/>
    <property type="evidence" value="ECO:0007669"/>
    <property type="project" value="UniProtKB-SubCell"/>
</dbReference>
<keyword evidence="11 15" id="KW-0472">Membrane</keyword>
<dbReference type="CDD" id="cd23509">
    <property type="entry name" value="Gnk2-like"/>
    <property type="match status" value="2"/>
</dbReference>
<dbReference type="Pfam" id="PF00069">
    <property type="entry name" value="Pkinase"/>
    <property type="match status" value="1"/>
</dbReference>
<keyword evidence="2" id="KW-0723">Serine/threonine-protein kinase</keyword>
<keyword evidence="12" id="KW-0675">Receptor</keyword>
<feature type="domain" description="Gnk2-homologous" evidence="18">
    <location>
        <begin position="131"/>
        <end position="236"/>
    </location>
</feature>
<feature type="chain" id="PRO_5015750684" evidence="16">
    <location>
        <begin position="27"/>
        <end position="633"/>
    </location>
</feature>
<dbReference type="FunFam" id="1.10.510.10:FF:000336">
    <property type="entry name" value="Cysteine-rich receptor-like protein kinase 2"/>
    <property type="match status" value="1"/>
</dbReference>
<dbReference type="InterPro" id="IPR011009">
    <property type="entry name" value="Kinase-like_dom_sf"/>
</dbReference>
<reference evidence="19 20" key="1">
    <citation type="journal article" date="2018" name="Mol. Plant">
        <title>The genome of Artemisia annua provides insight into the evolution of Asteraceae family and artemisinin biosynthesis.</title>
        <authorList>
            <person name="Shen Q."/>
            <person name="Zhang L."/>
            <person name="Liao Z."/>
            <person name="Wang S."/>
            <person name="Yan T."/>
            <person name="Shi P."/>
            <person name="Liu M."/>
            <person name="Fu X."/>
            <person name="Pan Q."/>
            <person name="Wang Y."/>
            <person name="Lv Z."/>
            <person name="Lu X."/>
            <person name="Zhang F."/>
            <person name="Jiang W."/>
            <person name="Ma Y."/>
            <person name="Chen M."/>
            <person name="Hao X."/>
            <person name="Li L."/>
            <person name="Tang Y."/>
            <person name="Lv G."/>
            <person name="Zhou Y."/>
            <person name="Sun X."/>
            <person name="Brodelius P.E."/>
            <person name="Rose J.K.C."/>
            <person name="Tang K."/>
        </authorList>
    </citation>
    <scope>NUCLEOTIDE SEQUENCE [LARGE SCALE GENOMIC DNA]</scope>
    <source>
        <strain evidence="20">cv. Huhao1</strain>
        <tissue evidence="19">Leaf</tissue>
    </source>
</reference>
<evidence type="ECO:0000256" key="1">
    <source>
        <dbReference type="ARBA" id="ARBA00004167"/>
    </source>
</evidence>
<dbReference type="PANTHER" id="PTHR47973">
    <property type="entry name" value="CYSTEINE-RICH RECEPTOR-LIKE PROTEIN KINASE 3"/>
    <property type="match status" value="1"/>
</dbReference>